<keyword evidence="2" id="KW-0472">Membrane</keyword>
<gene>
    <name evidence="3" type="ORF">H8698_04175</name>
</gene>
<dbReference type="AlphaFoldDB" id="A0A926HXK6"/>
<evidence type="ECO:0000313" key="3">
    <source>
        <dbReference type="EMBL" id="MBC8540169.1"/>
    </source>
</evidence>
<feature type="region of interest" description="Disordered" evidence="1">
    <location>
        <begin position="67"/>
        <end position="90"/>
    </location>
</feature>
<keyword evidence="4" id="KW-1185">Reference proteome</keyword>
<evidence type="ECO:0000313" key="4">
    <source>
        <dbReference type="Proteomes" id="UP000611762"/>
    </source>
</evidence>
<dbReference type="Proteomes" id="UP000611762">
    <property type="component" value="Unassembled WGS sequence"/>
</dbReference>
<dbReference type="RefSeq" id="WP_249311289.1">
    <property type="nucleotide sequence ID" value="NZ_JACRSU010000001.1"/>
</dbReference>
<keyword evidence="2" id="KW-0812">Transmembrane</keyword>
<dbReference type="EMBL" id="JACRSU010000001">
    <property type="protein sequence ID" value="MBC8540169.1"/>
    <property type="molecule type" value="Genomic_DNA"/>
</dbReference>
<name>A0A926HXK6_9FIRM</name>
<protein>
    <submittedName>
        <fullName evidence="3">Uncharacterized protein</fullName>
    </submittedName>
</protein>
<reference evidence="3" key="1">
    <citation type="submission" date="2020-08" db="EMBL/GenBank/DDBJ databases">
        <title>Genome public.</title>
        <authorList>
            <person name="Liu C."/>
            <person name="Sun Q."/>
        </authorList>
    </citation>
    <scope>NUCLEOTIDE SEQUENCE</scope>
    <source>
        <strain evidence="3">H8</strain>
    </source>
</reference>
<accession>A0A926HXK6</accession>
<proteinExistence type="predicted"/>
<comment type="caution">
    <text evidence="3">The sequence shown here is derived from an EMBL/GenBank/DDBJ whole genome shotgun (WGS) entry which is preliminary data.</text>
</comment>
<sequence>MRENFSVSVLFAALSGLFCIAAALLVTVLYEKHGSFIMLLLASGLTMVFFAFSTVLANRAARIAARRKEQQNKEKENRKKRLMEAFQKFS</sequence>
<evidence type="ECO:0000256" key="2">
    <source>
        <dbReference type="SAM" id="Phobius"/>
    </source>
</evidence>
<keyword evidence="2" id="KW-1133">Transmembrane helix</keyword>
<evidence type="ECO:0000256" key="1">
    <source>
        <dbReference type="SAM" id="MobiDB-lite"/>
    </source>
</evidence>
<feature type="compositionally biased region" description="Basic and acidic residues" evidence="1">
    <location>
        <begin position="67"/>
        <end position="77"/>
    </location>
</feature>
<feature type="transmembrane region" description="Helical" evidence="2">
    <location>
        <begin position="36"/>
        <end position="57"/>
    </location>
</feature>
<organism evidence="3 4">
    <name type="scientific">Congzhengia minquanensis</name>
    <dbReference type="NCBI Taxonomy" id="2763657"/>
    <lineage>
        <taxon>Bacteria</taxon>
        <taxon>Bacillati</taxon>
        <taxon>Bacillota</taxon>
        <taxon>Clostridia</taxon>
        <taxon>Eubacteriales</taxon>
        <taxon>Oscillospiraceae</taxon>
        <taxon>Congzhengia</taxon>
    </lineage>
</organism>
<feature type="transmembrane region" description="Helical" evidence="2">
    <location>
        <begin position="7"/>
        <end position="30"/>
    </location>
</feature>